<evidence type="ECO:0000259" key="2">
    <source>
        <dbReference type="PROSITE" id="PS50846"/>
    </source>
</evidence>
<evidence type="ECO:0000313" key="4">
    <source>
        <dbReference type="Proteomes" id="UP000724672"/>
    </source>
</evidence>
<dbReference type="AlphaFoldDB" id="A0A942URA6"/>
<proteinExistence type="predicted"/>
<dbReference type="EMBL" id="WSFT01000021">
    <property type="protein sequence ID" value="MBS4537753.1"/>
    <property type="molecule type" value="Genomic_DNA"/>
</dbReference>
<dbReference type="InterPro" id="IPR017969">
    <property type="entry name" value="Heavy-metal-associated_CS"/>
</dbReference>
<dbReference type="PROSITE" id="PS01047">
    <property type="entry name" value="HMA_1"/>
    <property type="match status" value="1"/>
</dbReference>
<protein>
    <submittedName>
        <fullName evidence="3">Cation transporter</fullName>
    </submittedName>
</protein>
<keyword evidence="4" id="KW-1185">Reference proteome</keyword>
<dbReference type="Gene3D" id="3.30.70.100">
    <property type="match status" value="1"/>
</dbReference>
<dbReference type="InterPro" id="IPR006121">
    <property type="entry name" value="HMA_dom"/>
</dbReference>
<dbReference type="GO" id="GO:0046872">
    <property type="term" value="F:metal ion binding"/>
    <property type="evidence" value="ECO:0007669"/>
    <property type="project" value="UniProtKB-KW"/>
</dbReference>
<evidence type="ECO:0000256" key="1">
    <source>
        <dbReference type="ARBA" id="ARBA00022723"/>
    </source>
</evidence>
<gene>
    <name evidence="3" type="ORF">GOQ27_04725</name>
</gene>
<comment type="caution">
    <text evidence="3">The sequence shown here is derived from an EMBL/GenBank/DDBJ whole genome shotgun (WGS) entry which is preliminary data.</text>
</comment>
<feature type="domain" description="HMA" evidence="2">
    <location>
        <begin position="1"/>
        <end position="66"/>
    </location>
</feature>
<dbReference type="RefSeq" id="WP_203365681.1">
    <property type="nucleotide sequence ID" value="NZ_WSFT01000021.1"/>
</dbReference>
<accession>A0A942URA6</accession>
<dbReference type="SUPFAM" id="SSF55008">
    <property type="entry name" value="HMA, heavy metal-associated domain"/>
    <property type="match status" value="1"/>
</dbReference>
<evidence type="ECO:0000313" key="3">
    <source>
        <dbReference type="EMBL" id="MBS4537753.1"/>
    </source>
</evidence>
<organism evidence="3 4">
    <name type="scientific">Anaeromonas frigoriresistens</name>
    <dbReference type="NCBI Taxonomy" id="2683708"/>
    <lineage>
        <taxon>Bacteria</taxon>
        <taxon>Bacillati</taxon>
        <taxon>Bacillota</taxon>
        <taxon>Tissierellia</taxon>
        <taxon>Tissierellales</taxon>
        <taxon>Thermohalobacteraceae</taxon>
        <taxon>Anaeromonas</taxon>
    </lineage>
</organism>
<name>A0A942URA6_9FIRM</name>
<keyword evidence="1" id="KW-0479">Metal-binding</keyword>
<sequence>MKRIINIEGMTCGHCAGRVKKELEALDEVKSAEVSSENKRAIIELDKDIAVDKLEMAVEVAGYTPISVQ</sequence>
<dbReference type="InterPro" id="IPR036163">
    <property type="entry name" value="HMA_dom_sf"/>
</dbReference>
<dbReference type="Pfam" id="PF00403">
    <property type="entry name" value="HMA"/>
    <property type="match status" value="1"/>
</dbReference>
<dbReference type="Proteomes" id="UP000724672">
    <property type="component" value="Unassembled WGS sequence"/>
</dbReference>
<reference evidence="3" key="1">
    <citation type="submission" date="2019-12" db="EMBL/GenBank/DDBJ databases">
        <title>Clostridiaceae gen. nov. sp. nov., isolated from sediment in Xinjiang, China.</title>
        <authorList>
            <person name="Zhang R."/>
        </authorList>
    </citation>
    <scope>NUCLEOTIDE SEQUENCE</scope>
    <source>
        <strain evidence="3">D2Q-11</strain>
    </source>
</reference>
<dbReference type="PROSITE" id="PS50846">
    <property type="entry name" value="HMA_2"/>
    <property type="match status" value="1"/>
</dbReference>
<dbReference type="CDD" id="cd00371">
    <property type="entry name" value="HMA"/>
    <property type="match status" value="1"/>
</dbReference>